<name>A0A8S4RMP0_9NEOP</name>
<comment type="caution">
    <text evidence="2">The sequence shown here is derived from an EMBL/GenBank/DDBJ whole genome shotgun (WGS) entry which is preliminary data.</text>
</comment>
<dbReference type="Pfam" id="PF13358">
    <property type="entry name" value="DDE_3"/>
    <property type="match status" value="1"/>
</dbReference>
<dbReference type="PANTHER" id="PTHR33939:SF1">
    <property type="entry name" value="DUF4371 DOMAIN-CONTAINING PROTEIN"/>
    <property type="match status" value="1"/>
</dbReference>
<evidence type="ECO:0000259" key="1">
    <source>
        <dbReference type="Pfam" id="PF13358"/>
    </source>
</evidence>
<dbReference type="Gene3D" id="3.30.420.10">
    <property type="entry name" value="Ribonuclease H-like superfamily/Ribonuclease H"/>
    <property type="match status" value="1"/>
</dbReference>
<dbReference type="GO" id="GO:0003676">
    <property type="term" value="F:nucleic acid binding"/>
    <property type="evidence" value="ECO:0007669"/>
    <property type="project" value="InterPro"/>
</dbReference>
<dbReference type="PANTHER" id="PTHR33939">
    <property type="entry name" value="PROTEIN CBG22215"/>
    <property type="match status" value="1"/>
</dbReference>
<proteinExistence type="predicted"/>
<gene>
    <name evidence="2" type="primary">jg14089</name>
    <name evidence="2" type="ORF">PAEG_LOCUS15566</name>
</gene>
<organism evidence="2 3">
    <name type="scientific">Pararge aegeria aegeria</name>
    <dbReference type="NCBI Taxonomy" id="348720"/>
    <lineage>
        <taxon>Eukaryota</taxon>
        <taxon>Metazoa</taxon>
        <taxon>Ecdysozoa</taxon>
        <taxon>Arthropoda</taxon>
        <taxon>Hexapoda</taxon>
        <taxon>Insecta</taxon>
        <taxon>Pterygota</taxon>
        <taxon>Neoptera</taxon>
        <taxon>Endopterygota</taxon>
        <taxon>Lepidoptera</taxon>
        <taxon>Glossata</taxon>
        <taxon>Ditrysia</taxon>
        <taxon>Papilionoidea</taxon>
        <taxon>Nymphalidae</taxon>
        <taxon>Satyrinae</taxon>
        <taxon>Satyrini</taxon>
        <taxon>Parargina</taxon>
        <taxon>Pararge</taxon>
    </lineage>
</organism>
<dbReference type="EMBL" id="CAKXAJ010025353">
    <property type="protein sequence ID" value="CAH2238480.1"/>
    <property type="molecule type" value="Genomic_DNA"/>
</dbReference>
<dbReference type="InterPro" id="IPR036397">
    <property type="entry name" value="RNaseH_sf"/>
</dbReference>
<reference evidence="2" key="1">
    <citation type="submission" date="2022-03" db="EMBL/GenBank/DDBJ databases">
        <authorList>
            <person name="Lindestad O."/>
        </authorList>
    </citation>
    <scope>NUCLEOTIDE SEQUENCE</scope>
</reference>
<protein>
    <submittedName>
        <fullName evidence="2">Jg14089 protein</fullName>
    </submittedName>
</protein>
<accession>A0A8S4RMP0</accession>
<dbReference type="OrthoDB" id="7460492at2759"/>
<evidence type="ECO:0000313" key="3">
    <source>
        <dbReference type="Proteomes" id="UP000838756"/>
    </source>
</evidence>
<dbReference type="Proteomes" id="UP000838756">
    <property type="component" value="Unassembled WGS sequence"/>
</dbReference>
<evidence type="ECO:0000313" key="2">
    <source>
        <dbReference type="EMBL" id="CAH2238480.1"/>
    </source>
</evidence>
<dbReference type="AlphaFoldDB" id="A0A8S4RMP0"/>
<dbReference type="InterPro" id="IPR038717">
    <property type="entry name" value="Tc1-like_DDE_dom"/>
</dbReference>
<sequence>MSKRGRTINSQSRALVVKLAEYFERESVNGGPLLPVTQVQDRVAEALGIGKKTIRNILKEKYGPSGTEENVLHTPKRRKKSKPVTGIETFDAHAIRNHVYAYYTRSEYPTRVSFLREMNKITSWDSVIFIDETWLNSNHTVPQSWTDDTKASCSKVPMGKGGRLIICHAGSAGGGFVNDALLAFESKSTKEYHEEMDANKFTDWFTNLLTNLPEQCIIIMDNASYHSVQIDKAPNQAHKKADLVAWLQRQGVEADVNMLKAELLRQVKENKPAKLKYRVDELALQHGHRVIRTPPYHCQYNAIEMIWAQVKGYAARHNTKPPFSTNKMMTFLKEACASVKKEDWVKVVEKTRKIIKEDYDRDVNIDNFIENEIIIFTGDDSSSSDFGSSSEENN</sequence>
<keyword evidence="3" id="KW-1185">Reference proteome</keyword>
<feature type="domain" description="Tc1-like transposase DDE" evidence="1">
    <location>
        <begin position="127"/>
        <end position="316"/>
    </location>
</feature>